<keyword evidence="6 15" id="KW-0812">Transmembrane</keyword>
<name>A0A914VSQ9_9BILA</name>
<dbReference type="PANTHER" id="PTHR45635">
    <property type="entry name" value="ADP,ATP CARRIER PROTEIN 1-RELATED-RELATED"/>
    <property type="match status" value="1"/>
</dbReference>
<protein>
    <recommendedName>
        <fullName evidence="17">ADP/ATP translocase</fullName>
    </recommendedName>
    <alternativeName>
        <fullName evidence="17">ADP,ATP carrier protein</fullName>
    </alternativeName>
</protein>
<dbReference type="PRINTS" id="PR00926">
    <property type="entry name" value="MITOCARRIER"/>
</dbReference>
<evidence type="ECO:0000256" key="16">
    <source>
        <dbReference type="RuleBase" id="RU000488"/>
    </source>
</evidence>
<evidence type="ECO:0000256" key="10">
    <source>
        <dbReference type="ARBA" id="ARBA00022989"/>
    </source>
</evidence>
<dbReference type="GO" id="GO:1901029">
    <property type="term" value="P:negative regulation of mitochondrial outer membrane permeabilization involved in apoptotic signaling pathway"/>
    <property type="evidence" value="ECO:0007669"/>
    <property type="project" value="TreeGrafter"/>
</dbReference>
<evidence type="ECO:0000256" key="7">
    <source>
        <dbReference type="ARBA" id="ARBA00022737"/>
    </source>
</evidence>
<keyword evidence="5" id="KW-0597">Phosphoprotein</keyword>
<dbReference type="InterPro" id="IPR002113">
    <property type="entry name" value="ADT_euk_type"/>
</dbReference>
<dbReference type="PANTHER" id="PTHR45635:SF32">
    <property type="entry name" value="ADP_ATP TRANSLOCASE 1"/>
    <property type="match status" value="1"/>
</dbReference>
<dbReference type="SUPFAM" id="SSF103506">
    <property type="entry name" value="Mitochondrial carrier"/>
    <property type="match status" value="1"/>
</dbReference>
<sequence>MSSVVVMHEDDYFAKFARDLFAGGAATAVAKTTVAPIERLKLLLQVQDGNVHSTSSSKPFKGIVDYFVRIPKEEGFLAFWRGNLANVLRTFPMQSLNFAFKDLYKKPILAGVDKEKDFWKFFAGNLLAGGAAGVTGMTVVYPLDFIRTQLASDTGTGSERRFQGLHHCYASIVRSHGILGLYRGYFASFYFFFIYRAAYFGLFDTSRVFLLGDSKAHNNFFVVWALAQACTLVAAVTCYPMDTVRIRIIMDNERVFKNTLHCWKTIAKNEGYRVFYNGGFSNVLRTTGSAMVLAVYAEISKYF</sequence>
<dbReference type="GO" id="GO:1990544">
    <property type="term" value="P:mitochondrial ATP transmembrane transport"/>
    <property type="evidence" value="ECO:0007669"/>
    <property type="project" value="InterPro"/>
</dbReference>
<keyword evidence="11" id="KW-0007">Acetylation</keyword>
<evidence type="ECO:0000256" key="6">
    <source>
        <dbReference type="ARBA" id="ARBA00022692"/>
    </source>
</evidence>
<comment type="subunit">
    <text evidence="17">Monomer.</text>
</comment>
<evidence type="ECO:0000256" key="3">
    <source>
        <dbReference type="ARBA" id="ARBA00022448"/>
    </source>
</evidence>
<feature type="transmembrane region" description="Helical" evidence="17">
    <location>
        <begin position="184"/>
        <end position="202"/>
    </location>
</feature>
<comment type="subcellular location">
    <subcellularLocation>
        <location evidence="17">Membrane</location>
        <topology evidence="17">Multi-pass membrane protein</topology>
    </subcellularLocation>
    <subcellularLocation>
        <location evidence="1">Mitochondrion inner membrane</location>
        <topology evidence="1">Multi-pass membrane protein</topology>
    </subcellularLocation>
</comment>
<evidence type="ECO:0000256" key="13">
    <source>
        <dbReference type="ARBA" id="ARBA00023136"/>
    </source>
</evidence>
<keyword evidence="10 17" id="KW-1133">Transmembrane helix</keyword>
<evidence type="ECO:0000256" key="15">
    <source>
        <dbReference type="PROSITE-ProRule" id="PRU00282"/>
    </source>
</evidence>
<evidence type="ECO:0000256" key="4">
    <source>
        <dbReference type="ARBA" id="ARBA00022481"/>
    </source>
</evidence>
<comment type="function">
    <text evidence="17">Catalyzes the exchange of ADP and ATP across the membrane.</text>
</comment>
<dbReference type="GO" id="GO:0140021">
    <property type="term" value="P:mitochondrial ADP transmembrane transport"/>
    <property type="evidence" value="ECO:0007669"/>
    <property type="project" value="InterPro"/>
</dbReference>
<evidence type="ECO:0000256" key="17">
    <source>
        <dbReference type="RuleBase" id="RU368008"/>
    </source>
</evidence>
<dbReference type="AlphaFoldDB" id="A0A914VSQ9"/>
<evidence type="ECO:0000256" key="11">
    <source>
        <dbReference type="ARBA" id="ARBA00022990"/>
    </source>
</evidence>
<evidence type="ECO:0000256" key="1">
    <source>
        <dbReference type="ARBA" id="ARBA00004448"/>
    </source>
</evidence>
<keyword evidence="3 16" id="KW-0813">Transport</keyword>
<keyword evidence="8" id="KW-0999">Mitochondrion inner membrane</keyword>
<feature type="repeat" description="Solcar" evidence="15">
    <location>
        <begin position="218"/>
        <end position="302"/>
    </location>
</feature>
<dbReference type="InterPro" id="IPR018108">
    <property type="entry name" value="MCP_transmembrane"/>
</dbReference>
<proteinExistence type="inferred from homology"/>
<dbReference type="Pfam" id="PF00153">
    <property type="entry name" value="Mito_carr"/>
    <property type="match status" value="3"/>
</dbReference>
<dbReference type="GO" id="GO:0005471">
    <property type="term" value="F:ATP:ADP antiporter activity"/>
    <property type="evidence" value="ECO:0007669"/>
    <property type="project" value="UniProtKB-UniRule"/>
</dbReference>
<keyword evidence="13 15" id="KW-0472">Membrane</keyword>
<dbReference type="GO" id="GO:0005743">
    <property type="term" value="C:mitochondrial inner membrane"/>
    <property type="evidence" value="ECO:0007669"/>
    <property type="project" value="UniProtKB-SubCell"/>
</dbReference>
<dbReference type="Gene3D" id="1.50.40.10">
    <property type="entry name" value="Mitochondrial carrier domain"/>
    <property type="match status" value="1"/>
</dbReference>
<dbReference type="InterPro" id="IPR002067">
    <property type="entry name" value="MCP"/>
</dbReference>
<evidence type="ECO:0000256" key="2">
    <source>
        <dbReference type="ARBA" id="ARBA00006375"/>
    </source>
</evidence>
<organism evidence="18 19">
    <name type="scientific">Plectus sambesii</name>
    <dbReference type="NCBI Taxonomy" id="2011161"/>
    <lineage>
        <taxon>Eukaryota</taxon>
        <taxon>Metazoa</taxon>
        <taxon>Ecdysozoa</taxon>
        <taxon>Nematoda</taxon>
        <taxon>Chromadorea</taxon>
        <taxon>Plectida</taxon>
        <taxon>Plectina</taxon>
        <taxon>Plectoidea</taxon>
        <taxon>Plectidae</taxon>
        <taxon>Plectus</taxon>
    </lineage>
</organism>
<keyword evidence="7" id="KW-0677">Repeat</keyword>
<dbReference type="InterPro" id="IPR023395">
    <property type="entry name" value="MCP_dom_sf"/>
</dbReference>
<keyword evidence="12" id="KW-0496">Mitochondrion</keyword>
<keyword evidence="4" id="KW-0488">Methylation</keyword>
<accession>A0A914VSQ9</accession>
<evidence type="ECO:0000256" key="5">
    <source>
        <dbReference type="ARBA" id="ARBA00022553"/>
    </source>
</evidence>
<dbReference type="PROSITE" id="PS50920">
    <property type="entry name" value="SOLCAR"/>
    <property type="match status" value="3"/>
</dbReference>
<keyword evidence="9" id="KW-0702">S-nitrosylation</keyword>
<feature type="repeat" description="Solcar" evidence="15">
    <location>
        <begin position="120"/>
        <end position="209"/>
    </location>
</feature>
<comment type="similarity">
    <text evidence="2 16">Belongs to the mitochondrial carrier (TC 2.A.29) family.</text>
</comment>
<feature type="transmembrane region" description="Helical" evidence="17">
    <location>
        <begin position="222"/>
        <end position="241"/>
    </location>
</feature>
<evidence type="ECO:0000256" key="8">
    <source>
        <dbReference type="ARBA" id="ARBA00022792"/>
    </source>
</evidence>
<dbReference type="WBParaSite" id="PSAMB.scaffold234size63179.g3441.t1">
    <property type="protein sequence ID" value="PSAMB.scaffold234size63179.g3441.t1"/>
    <property type="gene ID" value="PSAMB.scaffold234size63179.g3441"/>
</dbReference>
<evidence type="ECO:0000313" key="18">
    <source>
        <dbReference type="Proteomes" id="UP000887566"/>
    </source>
</evidence>
<keyword evidence="18" id="KW-1185">Reference proteome</keyword>
<dbReference type="Proteomes" id="UP000887566">
    <property type="component" value="Unplaced"/>
</dbReference>
<dbReference type="PRINTS" id="PR00927">
    <property type="entry name" value="ADPTRNSLCASE"/>
</dbReference>
<comment type="catalytic activity">
    <reaction evidence="14">
        <text>ADP(in) + ATP(out) = ADP(out) + ATP(in)</text>
        <dbReference type="Rhea" id="RHEA:34999"/>
        <dbReference type="ChEBI" id="CHEBI:30616"/>
        <dbReference type="ChEBI" id="CHEBI:456216"/>
    </reaction>
</comment>
<evidence type="ECO:0000256" key="12">
    <source>
        <dbReference type="ARBA" id="ARBA00023128"/>
    </source>
</evidence>
<feature type="repeat" description="Solcar" evidence="15">
    <location>
        <begin position="14"/>
        <end position="107"/>
    </location>
</feature>
<comment type="caution">
    <text evidence="17">Lacks conserved residue(s) required for the propagation of feature annotation.</text>
</comment>
<evidence type="ECO:0000256" key="14">
    <source>
        <dbReference type="ARBA" id="ARBA00024537"/>
    </source>
</evidence>
<reference evidence="19" key="1">
    <citation type="submission" date="2022-11" db="UniProtKB">
        <authorList>
            <consortium name="WormBaseParasite"/>
        </authorList>
    </citation>
    <scope>IDENTIFICATION</scope>
</reference>
<evidence type="ECO:0000313" key="19">
    <source>
        <dbReference type="WBParaSite" id="PSAMB.scaffold234size63179.g3441.t1"/>
    </source>
</evidence>
<evidence type="ECO:0000256" key="9">
    <source>
        <dbReference type="ARBA" id="ARBA00022799"/>
    </source>
</evidence>